<evidence type="ECO:0000313" key="2">
    <source>
        <dbReference type="EMBL" id="MDR6723294.1"/>
    </source>
</evidence>
<accession>A0AAP5GZ30</accession>
<feature type="signal peptide" evidence="1">
    <location>
        <begin position="1"/>
        <end position="30"/>
    </location>
</feature>
<comment type="caution">
    <text evidence="2">The sequence shown here is derived from an EMBL/GenBank/DDBJ whole genome shotgun (WGS) entry which is preliminary data.</text>
</comment>
<dbReference type="EMBL" id="JAVDTR010000004">
    <property type="protein sequence ID" value="MDR6723294.1"/>
    <property type="molecule type" value="Genomic_DNA"/>
</dbReference>
<name>A0AAP5GZ30_PAEAM</name>
<keyword evidence="1" id="KW-0732">Signal</keyword>
<sequence length="261" mass="29342">MIRKEFKAFLAFVMFATVVLGTFQHPHASAEESVNNEITTEENWWDADAAQSLSTANDSSKQLTKEEVLDIAREQLENQNASQESIDYFTNLIENEYNAMPNEGITTQAQATQAATANFKQVLMKRGGEDYYQSYLGSRYIATHRVQYLPPTVTADIIDKKLRGNLTTWQHVMTALLGWPISARFPVIGHIISAVGVLNTIDSYMTSETIRKIEASTGASRIISYNSSQGEDTLWVPWTEYPYANVSVDSQYSKNSSHVIY</sequence>
<feature type="chain" id="PRO_5043023384" evidence="1">
    <location>
        <begin position="31"/>
        <end position="261"/>
    </location>
</feature>
<gene>
    <name evidence="2" type="ORF">J2W91_001746</name>
</gene>
<evidence type="ECO:0000256" key="1">
    <source>
        <dbReference type="SAM" id="SignalP"/>
    </source>
</evidence>
<dbReference type="Proteomes" id="UP001254832">
    <property type="component" value="Unassembled WGS sequence"/>
</dbReference>
<organism evidence="2 3">
    <name type="scientific">Paenibacillus amylolyticus</name>
    <dbReference type="NCBI Taxonomy" id="1451"/>
    <lineage>
        <taxon>Bacteria</taxon>
        <taxon>Bacillati</taxon>
        <taxon>Bacillota</taxon>
        <taxon>Bacilli</taxon>
        <taxon>Bacillales</taxon>
        <taxon>Paenibacillaceae</taxon>
        <taxon>Paenibacillus</taxon>
    </lineage>
</organism>
<dbReference type="AlphaFoldDB" id="A0AAP5GZ30"/>
<reference evidence="2" key="1">
    <citation type="submission" date="2023-07" db="EMBL/GenBank/DDBJ databases">
        <title>Sorghum-associated microbial communities from plants grown in Nebraska, USA.</title>
        <authorList>
            <person name="Schachtman D."/>
        </authorList>
    </citation>
    <scope>NUCLEOTIDE SEQUENCE</scope>
    <source>
        <strain evidence="2">BE80</strain>
    </source>
</reference>
<dbReference type="RefSeq" id="WP_310138309.1">
    <property type="nucleotide sequence ID" value="NZ_JAVDTR010000004.1"/>
</dbReference>
<proteinExistence type="predicted"/>
<protein>
    <submittedName>
        <fullName evidence="2">Uncharacterized protein</fullName>
    </submittedName>
</protein>
<evidence type="ECO:0000313" key="3">
    <source>
        <dbReference type="Proteomes" id="UP001254832"/>
    </source>
</evidence>